<feature type="compositionally biased region" description="Low complexity" evidence="1">
    <location>
        <begin position="178"/>
        <end position="201"/>
    </location>
</feature>
<organism evidence="2 3">
    <name type="scientific">Panicum virgatum</name>
    <name type="common">Blackwell switchgrass</name>
    <dbReference type="NCBI Taxonomy" id="38727"/>
    <lineage>
        <taxon>Eukaryota</taxon>
        <taxon>Viridiplantae</taxon>
        <taxon>Streptophyta</taxon>
        <taxon>Embryophyta</taxon>
        <taxon>Tracheophyta</taxon>
        <taxon>Spermatophyta</taxon>
        <taxon>Magnoliopsida</taxon>
        <taxon>Liliopsida</taxon>
        <taxon>Poales</taxon>
        <taxon>Poaceae</taxon>
        <taxon>PACMAD clade</taxon>
        <taxon>Panicoideae</taxon>
        <taxon>Panicodae</taxon>
        <taxon>Paniceae</taxon>
        <taxon>Panicinae</taxon>
        <taxon>Panicum</taxon>
        <taxon>Panicum sect. Hiantes</taxon>
    </lineage>
</organism>
<name>A0A8T0WM44_PANVG</name>
<feature type="compositionally biased region" description="Low complexity" evidence="1">
    <location>
        <begin position="208"/>
        <end position="221"/>
    </location>
</feature>
<accession>A0A8T0WM44</accession>
<protein>
    <submittedName>
        <fullName evidence="2">Uncharacterized protein</fullName>
    </submittedName>
</protein>
<feature type="region of interest" description="Disordered" evidence="1">
    <location>
        <begin position="1"/>
        <end position="91"/>
    </location>
</feature>
<dbReference type="AlphaFoldDB" id="A0A8T0WM44"/>
<proteinExistence type="predicted"/>
<evidence type="ECO:0000313" key="3">
    <source>
        <dbReference type="Proteomes" id="UP000823388"/>
    </source>
</evidence>
<feature type="compositionally biased region" description="Basic residues" evidence="1">
    <location>
        <begin position="147"/>
        <end position="156"/>
    </location>
</feature>
<feature type="compositionally biased region" description="Low complexity" evidence="1">
    <location>
        <begin position="131"/>
        <end position="146"/>
    </location>
</feature>
<dbReference type="Proteomes" id="UP000823388">
    <property type="component" value="Chromosome 1N"/>
</dbReference>
<evidence type="ECO:0000256" key="1">
    <source>
        <dbReference type="SAM" id="MobiDB-lite"/>
    </source>
</evidence>
<evidence type="ECO:0000313" key="2">
    <source>
        <dbReference type="EMBL" id="KAG2649100.1"/>
    </source>
</evidence>
<dbReference type="EMBL" id="CM029038">
    <property type="protein sequence ID" value="KAG2649100.1"/>
    <property type="molecule type" value="Genomic_DNA"/>
</dbReference>
<reference evidence="2" key="1">
    <citation type="submission" date="2020-05" db="EMBL/GenBank/DDBJ databases">
        <title>WGS assembly of Panicum virgatum.</title>
        <authorList>
            <person name="Lovell J.T."/>
            <person name="Jenkins J."/>
            <person name="Shu S."/>
            <person name="Juenger T.E."/>
            <person name="Schmutz J."/>
        </authorList>
    </citation>
    <scope>NUCLEOTIDE SEQUENCE</scope>
    <source>
        <strain evidence="2">AP13</strain>
    </source>
</reference>
<keyword evidence="3" id="KW-1185">Reference proteome</keyword>
<sequence length="333" mass="34465">MARGLRRVATAARQRSVRGRLAGQPSRPKRARAGRRGALPVPAFPSARAQAGRGGVASRRPCATWRDGPARHGVPRGGMASRGRRRGGCRGHDGGMRSCGAEWSCDGAGWREVGLAPQCGSAAVSGVPLLPSLPLPCGRSSDGGSRAARRGRRWRRPAAGGGDRGAKEARPRRSSSALLLPQRGRSSPSPSLSVSLALAARQTGGSSGSSHSAALGGVAARPVRRRPREAVTHPRRNDASSSPVSLHSSRFGIRLSAAPNRRSDPAIRRAATPICHSGTQPGPHGPHPPPYAVWAPQEAKAVRHCNAGGAWESTARVGCSPPVHVSIGGVGGR</sequence>
<feature type="compositionally biased region" description="Basic and acidic residues" evidence="1">
    <location>
        <begin position="228"/>
        <end position="238"/>
    </location>
</feature>
<comment type="caution">
    <text evidence="2">The sequence shown here is derived from an EMBL/GenBank/DDBJ whole genome shotgun (WGS) entry which is preliminary data.</text>
</comment>
<feature type="region of interest" description="Disordered" evidence="1">
    <location>
        <begin position="131"/>
        <end position="247"/>
    </location>
</feature>
<gene>
    <name evidence="2" type="ORF">PVAP13_1NG115220</name>
</gene>